<evidence type="ECO:0000313" key="3">
    <source>
        <dbReference type="EMBL" id="PWE56102.1"/>
    </source>
</evidence>
<name>A0A2U2DS47_9HYPH</name>
<sequence>MYRLYGSAGSGSAAVEAALAESGANYVTVTVNTGEGEHLAAEFAAVNPRRQVPALELPDGSVMTESAAMMLHLADAFSAAGLAPPPGSSARAQHDRWLLFMAVNIYEGELRRFYSDRYTDDAGGTKAVESNAYAYVQRHYAMIEDAIGAGPFLFGAQPSMADIYLWNLASWMDRAWLSAACPKLSRLVAAVRERPLVAPIHNAHFDEA</sequence>
<dbReference type="CDD" id="cd03057">
    <property type="entry name" value="GST_N_Beta"/>
    <property type="match status" value="1"/>
</dbReference>
<accession>A0A2U2DS47</accession>
<dbReference type="GO" id="GO:0016740">
    <property type="term" value="F:transferase activity"/>
    <property type="evidence" value="ECO:0007669"/>
    <property type="project" value="UniProtKB-KW"/>
</dbReference>
<dbReference type="SFLD" id="SFLDG00358">
    <property type="entry name" value="Main_(cytGST)"/>
    <property type="match status" value="1"/>
</dbReference>
<dbReference type="EMBL" id="QFBC01000004">
    <property type="protein sequence ID" value="PWE56102.1"/>
    <property type="molecule type" value="Genomic_DNA"/>
</dbReference>
<evidence type="ECO:0000313" key="4">
    <source>
        <dbReference type="Proteomes" id="UP000245252"/>
    </source>
</evidence>
<dbReference type="Pfam" id="PF13410">
    <property type="entry name" value="GST_C_2"/>
    <property type="match status" value="1"/>
</dbReference>
<dbReference type="InterPro" id="IPR040079">
    <property type="entry name" value="Glutathione_S-Trfase"/>
</dbReference>
<reference evidence="3 4" key="1">
    <citation type="submission" date="2018-05" db="EMBL/GenBank/DDBJ databases">
        <title>The draft genome of strain NS-104.</title>
        <authorList>
            <person name="Hang P."/>
            <person name="Jiang J."/>
        </authorList>
    </citation>
    <scope>NUCLEOTIDE SEQUENCE [LARGE SCALE GENOMIC DNA]</scope>
    <source>
        <strain evidence="3 4">NS-104</strain>
    </source>
</reference>
<dbReference type="SUPFAM" id="SSF52833">
    <property type="entry name" value="Thioredoxin-like"/>
    <property type="match status" value="1"/>
</dbReference>
<dbReference type="Proteomes" id="UP000245252">
    <property type="component" value="Unassembled WGS sequence"/>
</dbReference>
<dbReference type="AlphaFoldDB" id="A0A2U2DS47"/>
<evidence type="ECO:0000259" key="1">
    <source>
        <dbReference type="PROSITE" id="PS50404"/>
    </source>
</evidence>
<organism evidence="3 4">
    <name type="scientific">Metarhizobium album</name>
    <dbReference type="NCBI Taxonomy" id="2182425"/>
    <lineage>
        <taxon>Bacteria</taxon>
        <taxon>Pseudomonadati</taxon>
        <taxon>Pseudomonadota</taxon>
        <taxon>Alphaproteobacteria</taxon>
        <taxon>Hyphomicrobiales</taxon>
        <taxon>Rhizobiaceae</taxon>
        <taxon>Metarhizobium</taxon>
    </lineage>
</organism>
<feature type="domain" description="GST C-terminal" evidence="2">
    <location>
        <begin position="87"/>
        <end position="208"/>
    </location>
</feature>
<keyword evidence="3" id="KW-0808">Transferase</keyword>
<dbReference type="PROSITE" id="PS50405">
    <property type="entry name" value="GST_CTER"/>
    <property type="match status" value="1"/>
</dbReference>
<dbReference type="Pfam" id="PF13409">
    <property type="entry name" value="GST_N_2"/>
    <property type="match status" value="1"/>
</dbReference>
<dbReference type="SUPFAM" id="SSF47616">
    <property type="entry name" value="GST C-terminal domain-like"/>
    <property type="match status" value="1"/>
</dbReference>
<comment type="caution">
    <text evidence="3">The sequence shown here is derived from an EMBL/GenBank/DDBJ whole genome shotgun (WGS) entry which is preliminary data.</text>
</comment>
<dbReference type="PROSITE" id="PS50404">
    <property type="entry name" value="GST_NTER"/>
    <property type="match status" value="1"/>
</dbReference>
<dbReference type="InterPro" id="IPR036282">
    <property type="entry name" value="Glutathione-S-Trfase_C_sf"/>
</dbReference>
<dbReference type="InterPro" id="IPR036249">
    <property type="entry name" value="Thioredoxin-like_sf"/>
</dbReference>
<evidence type="ECO:0000259" key="2">
    <source>
        <dbReference type="PROSITE" id="PS50405"/>
    </source>
</evidence>
<feature type="domain" description="GST N-terminal" evidence="1">
    <location>
        <begin position="1"/>
        <end position="81"/>
    </location>
</feature>
<proteinExistence type="predicted"/>
<dbReference type="InterPro" id="IPR004045">
    <property type="entry name" value="Glutathione_S-Trfase_N"/>
</dbReference>
<dbReference type="RefSeq" id="WP_109458422.1">
    <property type="nucleotide sequence ID" value="NZ_QFBC01000004.1"/>
</dbReference>
<protein>
    <submittedName>
        <fullName evidence="3">Glutathione S-transferase family protein</fullName>
    </submittedName>
</protein>
<dbReference type="Gene3D" id="3.40.30.10">
    <property type="entry name" value="Glutaredoxin"/>
    <property type="match status" value="1"/>
</dbReference>
<dbReference type="Gene3D" id="1.20.1050.10">
    <property type="match status" value="1"/>
</dbReference>
<keyword evidence="4" id="KW-1185">Reference proteome</keyword>
<dbReference type="PANTHER" id="PTHR44051:SF8">
    <property type="entry name" value="GLUTATHIONE S-TRANSFERASE GSTA"/>
    <property type="match status" value="1"/>
</dbReference>
<dbReference type="SFLD" id="SFLDS00019">
    <property type="entry name" value="Glutathione_Transferase_(cytos"/>
    <property type="match status" value="1"/>
</dbReference>
<dbReference type="OrthoDB" id="7583243at2"/>
<gene>
    <name evidence="3" type="ORF">DEM27_11730</name>
</gene>
<dbReference type="PANTHER" id="PTHR44051">
    <property type="entry name" value="GLUTATHIONE S-TRANSFERASE-RELATED"/>
    <property type="match status" value="1"/>
</dbReference>
<dbReference type="InterPro" id="IPR010987">
    <property type="entry name" value="Glutathione-S-Trfase_C-like"/>
</dbReference>